<dbReference type="Gene3D" id="3.40.50.2300">
    <property type="match status" value="1"/>
</dbReference>
<proteinExistence type="predicted"/>
<dbReference type="InterPro" id="IPR050595">
    <property type="entry name" value="Bact_response_regulator"/>
</dbReference>
<name>A0A7D3XFH3_9BACT</name>
<evidence type="ECO:0000313" key="4">
    <source>
        <dbReference type="EMBL" id="QKG81052.1"/>
    </source>
</evidence>
<evidence type="ECO:0000313" key="5">
    <source>
        <dbReference type="Proteomes" id="UP000500961"/>
    </source>
</evidence>
<dbReference type="SMART" id="SM00448">
    <property type="entry name" value="REC"/>
    <property type="match status" value="1"/>
</dbReference>
<reference evidence="4 5" key="1">
    <citation type="submission" date="2019-07" db="EMBL/GenBank/DDBJ databases">
        <title>Thalassofilum flectens gen. nov., sp. nov., a novel moderate thermophilic anaerobe from a shallow sea hot spring in Kunashir Island (Russia), representing a new family in the order Bacteroidales, and proposal of Thalassofilacea fam. nov.</title>
        <authorList>
            <person name="Kochetkova T.V."/>
            <person name="Podosokorskaya O.A."/>
            <person name="Novikov A."/>
            <person name="Elcheninov A.G."/>
            <person name="Toshchakov S.V."/>
            <person name="Kublanov I.V."/>
        </authorList>
    </citation>
    <scope>NUCLEOTIDE SEQUENCE [LARGE SCALE GENOMIC DNA]</scope>
    <source>
        <strain evidence="4 5">38-H</strain>
    </source>
</reference>
<dbReference type="EMBL" id="CP041345">
    <property type="protein sequence ID" value="QKG81052.1"/>
    <property type="molecule type" value="Genomic_DNA"/>
</dbReference>
<keyword evidence="1 2" id="KW-0597">Phosphoprotein</keyword>
<dbReference type="Pfam" id="PF00072">
    <property type="entry name" value="Response_reg"/>
    <property type="match status" value="1"/>
</dbReference>
<dbReference type="GO" id="GO:0000160">
    <property type="term" value="P:phosphorelay signal transduction system"/>
    <property type="evidence" value="ECO:0007669"/>
    <property type="project" value="InterPro"/>
</dbReference>
<dbReference type="Proteomes" id="UP000500961">
    <property type="component" value="Chromosome"/>
</dbReference>
<feature type="domain" description="Response regulatory" evidence="3">
    <location>
        <begin position="7"/>
        <end position="122"/>
    </location>
</feature>
<dbReference type="PANTHER" id="PTHR44591">
    <property type="entry name" value="STRESS RESPONSE REGULATOR PROTEIN 1"/>
    <property type="match status" value="1"/>
</dbReference>
<accession>A0A7D3XFH3</accession>
<dbReference type="PROSITE" id="PS50110">
    <property type="entry name" value="RESPONSE_REGULATORY"/>
    <property type="match status" value="1"/>
</dbReference>
<dbReference type="AlphaFoldDB" id="A0A7D3XFH3"/>
<keyword evidence="5" id="KW-1185">Reference proteome</keyword>
<dbReference type="SUPFAM" id="SSF52172">
    <property type="entry name" value="CheY-like"/>
    <property type="match status" value="1"/>
</dbReference>
<protein>
    <submittedName>
        <fullName evidence="4">Response regulator</fullName>
    </submittedName>
</protein>
<dbReference type="KEGG" id="ttz:FHG85_12510"/>
<dbReference type="RefSeq" id="WP_173076429.1">
    <property type="nucleotide sequence ID" value="NZ_CP041345.1"/>
</dbReference>
<sequence>MDTQKICVLHIDDEPTNVLLFEINFQNKYKVISAYNGTEGLEKVKGNPEIRVVFCDMKMPGISGIEFAKQLQAIKPGTPCFILTGYDISPDLINEINNGTVSGYIQKPFEIEHIDNAVKKTLENS</sequence>
<dbReference type="InterPro" id="IPR001789">
    <property type="entry name" value="Sig_transdc_resp-reg_receiver"/>
</dbReference>
<dbReference type="PANTHER" id="PTHR44591:SF3">
    <property type="entry name" value="RESPONSE REGULATORY DOMAIN-CONTAINING PROTEIN"/>
    <property type="match status" value="1"/>
</dbReference>
<evidence type="ECO:0000256" key="1">
    <source>
        <dbReference type="ARBA" id="ARBA00022553"/>
    </source>
</evidence>
<evidence type="ECO:0000256" key="2">
    <source>
        <dbReference type="PROSITE-ProRule" id="PRU00169"/>
    </source>
</evidence>
<feature type="modified residue" description="4-aspartylphosphate" evidence="2">
    <location>
        <position position="56"/>
    </location>
</feature>
<gene>
    <name evidence="4" type="ORF">FHG85_12510</name>
</gene>
<organism evidence="4 5">
    <name type="scientific">Tenuifilum thalassicum</name>
    <dbReference type="NCBI Taxonomy" id="2590900"/>
    <lineage>
        <taxon>Bacteria</taxon>
        <taxon>Pseudomonadati</taxon>
        <taxon>Bacteroidota</taxon>
        <taxon>Bacteroidia</taxon>
        <taxon>Bacteroidales</taxon>
        <taxon>Tenuifilaceae</taxon>
        <taxon>Tenuifilum</taxon>
    </lineage>
</organism>
<evidence type="ECO:0000259" key="3">
    <source>
        <dbReference type="PROSITE" id="PS50110"/>
    </source>
</evidence>
<dbReference type="InterPro" id="IPR011006">
    <property type="entry name" value="CheY-like_superfamily"/>
</dbReference>